<reference evidence="2" key="1">
    <citation type="journal article" date="2014" name="Proc. Natl. Acad. Sci. U.S.A.">
        <title>Extensive sampling of basidiomycete genomes demonstrates inadequacy of the white-rot/brown-rot paradigm for wood decay fungi.</title>
        <authorList>
            <person name="Riley R."/>
            <person name="Salamov A.A."/>
            <person name="Brown D.W."/>
            <person name="Nagy L.G."/>
            <person name="Floudas D."/>
            <person name="Held B.W."/>
            <person name="Levasseur A."/>
            <person name="Lombard V."/>
            <person name="Morin E."/>
            <person name="Otillar R."/>
            <person name="Lindquist E.A."/>
            <person name="Sun H."/>
            <person name="LaButti K.M."/>
            <person name="Schmutz J."/>
            <person name="Jabbour D."/>
            <person name="Luo H."/>
            <person name="Baker S.E."/>
            <person name="Pisabarro A.G."/>
            <person name="Walton J.D."/>
            <person name="Blanchette R.A."/>
            <person name="Henrissat B."/>
            <person name="Martin F."/>
            <person name="Cullen D."/>
            <person name="Hibbett D.S."/>
            <person name="Grigoriev I.V."/>
        </authorList>
    </citation>
    <scope>NUCLEOTIDE SEQUENCE [LARGE SCALE GENOMIC DNA]</scope>
    <source>
        <strain evidence="2">CBS 339.88</strain>
    </source>
</reference>
<accession>A0A067S716</accession>
<keyword evidence="2" id="KW-1185">Reference proteome</keyword>
<evidence type="ECO:0000313" key="1">
    <source>
        <dbReference type="EMBL" id="KDR66645.1"/>
    </source>
</evidence>
<organism evidence="1 2">
    <name type="scientific">Galerina marginata (strain CBS 339.88)</name>
    <dbReference type="NCBI Taxonomy" id="685588"/>
    <lineage>
        <taxon>Eukaryota</taxon>
        <taxon>Fungi</taxon>
        <taxon>Dikarya</taxon>
        <taxon>Basidiomycota</taxon>
        <taxon>Agaricomycotina</taxon>
        <taxon>Agaricomycetes</taxon>
        <taxon>Agaricomycetidae</taxon>
        <taxon>Agaricales</taxon>
        <taxon>Agaricineae</taxon>
        <taxon>Strophariaceae</taxon>
        <taxon>Galerina</taxon>
    </lineage>
</organism>
<sequence>MFDLGTWTLGCQPLRECNAVLRHLSYGIQDAGCGVRVDNSADDCEGGEVRGSDMVDALKVVVSDGPWLRLQPPKPLLGTDGWRLWGGEVDGAWKINEGCKMEERGSDNQERRFCGRGPALLKLYSSRSS</sequence>
<dbReference type="EMBL" id="KL142421">
    <property type="protein sequence ID" value="KDR66645.1"/>
    <property type="molecule type" value="Genomic_DNA"/>
</dbReference>
<dbReference type="Proteomes" id="UP000027222">
    <property type="component" value="Unassembled WGS sequence"/>
</dbReference>
<gene>
    <name evidence="1" type="ORF">GALMADRAFT_147692</name>
</gene>
<protein>
    <submittedName>
        <fullName evidence="1">Uncharacterized protein</fullName>
    </submittedName>
</protein>
<proteinExistence type="predicted"/>
<name>A0A067S716_GALM3</name>
<dbReference type="HOGENOM" id="CLU_1948970_0_0_1"/>
<dbReference type="AlphaFoldDB" id="A0A067S716"/>
<evidence type="ECO:0000313" key="2">
    <source>
        <dbReference type="Proteomes" id="UP000027222"/>
    </source>
</evidence>